<evidence type="ECO:0000259" key="1">
    <source>
        <dbReference type="PROSITE" id="PS50853"/>
    </source>
</evidence>
<reference evidence="2 3" key="1">
    <citation type="submission" date="2024-05" db="EMBL/GenBank/DDBJ databases">
        <title>Genome sequencing and assembly of Indian major carp, Cirrhinus mrigala (Hamilton, 1822).</title>
        <authorList>
            <person name="Mohindra V."/>
            <person name="Chowdhury L.M."/>
            <person name="Lal K."/>
            <person name="Jena J.K."/>
        </authorList>
    </citation>
    <scope>NUCLEOTIDE SEQUENCE [LARGE SCALE GENOMIC DNA]</scope>
    <source>
        <strain evidence="2">CM1030</strain>
        <tissue evidence="2">Blood</tissue>
    </source>
</reference>
<gene>
    <name evidence="2" type="ORF">M9458_034771</name>
</gene>
<dbReference type="EMBL" id="JAMKFB020000017">
    <property type="protein sequence ID" value="KAL0170175.1"/>
    <property type="molecule type" value="Genomic_DNA"/>
</dbReference>
<protein>
    <recommendedName>
        <fullName evidence="1">Fibronectin type-III domain-containing protein</fullName>
    </recommendedName>
</protein>
<dbReference type="AlphaFoldDB" id="A0ABD0P8B0"/>
<proteinExistence type="predicted"/>
<dbReference type="InterPro" id="IPR013783">
    <property type="entry name" value="Ig-like_fold"/>
</dbReference>
<dbReference type="Gene3D" id="2.60.40.10">
    <property type="entry name" value="Immunoglobulins"/>
    <property type="match status" value="1"/>
</dbReference>
<evidence type="ECO:0000313" key="2">
    <source>
        <dbReference type="EMBL" id="KAL0170175.1"/>
    </source>
</evidence>
<sequence>SELDPQTTYEYRIGAWNSFGRGFSPSSRVTTKEDAPWGVSPPHWSHVGLRDDIIQLEWSAPTKPN</sequence>
<evidence type="ECO:0000313" key="3">
    <source>
        <dbReference type="Proteomes" id="UP001529510"/>
    </source>
</evidence>
<dbReference type="Proteomes" id="UP001529510">
    <property type="component" value="Unassembled WGS sequence"/>
</dbReference>
<feature type="domain" description="Fibronectin type-III" evidence="1">
    <location>
        <begin position="1"/>
        <end position="34"/>
    </location>
</feature>
<feature type="non-terminal residue" evidence="2">
    <location>
        <position position="1"/>
    </location>
</feature>
<keyword evidence="3" id="KW-1185">Reference proteome</keyword>
<accession>A0ABD0P8B0</accession>
<comment type="caution">
    <text evidence="2">The sequence shown here is derived from an EMBL/GenBank/DDBJ whole genome shotgun (WGS) entry which is preliminary data.</text>
</comment>
<organism evidence="2 3">
    <name type="scientific">Cirrhinus mrigala</name>
    <name type="common">Mrigala</name>
    <dbReference type="NCBI Taxonomy" id="683832"/>
    <lineage>
        <taxon>Eukaryota</taxon>
        <taxon>Metazoa</taxon>
        <taxon>Chordata</taxon>
        <taxon>Craniata</taxon>
        <taxon>Vertebrata</taxon>
        <taxon>Euteleostomi</taxon>
        <taxon>Actinopterygii</taxon>
        <taxon>Neopterygii</taxon>
        <taxon>Teleostei</taxon>
        <taxon>Ostariophysi</taxon>
        <taxon>Cypriniformes</taxon>
        <taxon>Cyprinidae</taxon>
        <taxon>Labeoninae</taxon>
        <taxon>Labeonini</taxon>
        <taxon>Cirrhinus</taxon>
    </lineage>
</organism>
<dbReference type="PROSITE" id="PS50853">
    <property type="entry name" value="FN3"/>
    <property type="match status" value="1"/>
</dbReference>
<dbReference type="InterPro" id="IPR003961">
    <property type="entry name" value="FN3_dom"/>
</dbReference>
<dbReference type="SUPFAM" id="SSF49265">
    <property type="entry name" value="Fibronectin type III"/>
    <property type="match status" value="1"/>
</dbReference>
<dbReference type="InterPro" id="IPR036116">
    <property type="entry name" value="FN3_sf"/>
</dbReference>
<name>A0ABD0P8B0_CIRMR</name>
<feature type="non-terminal residue" evidence="2">
    <location>
        <position position="65"/>
    </location>
</feature>